<feature type="compositionally biased region" description="Basic and acidic residues" evidence="1">
    <location>
        <begin position="80"/>
        <end position="90"/>
    </location>
</feature>
<evidence type="ECO:0000313" key="2">
    <source>
        <dbReference type="EMBL" id="KAF6787853.1"/>
    </source>
</evidence>
<accession>A0A8H6IP74</accession>
<evidence type="ECO:0000313" key="3">
    <source>
        <dbReference type="Proteomes" id="UP000652219"/>
    </source>
</evidence>
<feature type="region of interest" description="Disordered" evidence="1">
    <location>
        <begin position="66"/>
        <end position="97"/>
    </location>
</feature>
<name>A0A8H6IP74_9PEZI</name>
<reference evidence="2 3" key="1">
    <citation type="journal article" date="2020" name="Phytopathology">
        <title>Genome Sequence Resources of Colletotrichum truncatum, C. plurivorum, C. musicola, and C. sojae: Four Species Pathogenic to Soybean (Glycine max).</title>
        <authorList>
            <person name="Rogerio F."/>
            <person name="Boufleur T.R."/>
            <person name="Ciampi-Guillardi M."/>
            <person name="Sukno S.A."/>
            <person name="Thon M.R."/>
            <person name="Massola Junior N.S."/>
            <person name="Baroncelli R."/>
        </authorList>
    </citation>
    <scope>NUCLEOTIDE SEQUENCE [LARGE SCALE GENOMIC DNA]</scope>
    <source>
        <strain evidence="2 3">LFN0009</strain>
    </source>
</reference>
<evidence type="ECO:0000256" key="1">
    <source>
        <dbReference type="SAM" id="MobiDB-lite"/>
    </source>
</evidence>
<dbReference type="Proteomes" id="UP000652219">
    <property type="component" value="Unassembled WGS sequence"/>
</dbReference>
<comment type="caution">
    <text evidence="2">The sequence shown here is derived from an EMBL/GenBank/DDBJ whole genome shotgun (WGS) entry which is preliminary data.</text>
</comment>
<organism evidence="2 3">
    <name type="scientific">Colletotrichum sojae</name>
    <dbReference type="NCBI Taxonomy" id="2175907"/>
    <lineage>
        <taxon>Eukaryota</taxon>
        <taxon>Fungi</taxon>
        <taxon>Dikarya</taxon>
        <taxon>Ascomycota</taxon>
        <taxon>Pezizomycotina</taxon>
        <taxon>Sordariomycetes</taxon>
        <taxon>Hypocreomycetidae</taxon>
        <taxon>Glomerellales</taxon>
        <taxon>Glomerellaceae</taxon>
        <taxon>Colletotrichum</taxon>
        <taxon>Colletotrichum orchidearum species complex</taxon>
    </lineage>
</organism>
<proteinExistence type="predicted"/>
<dbReference type="AlphaFoldDB" id="A0A8H6IP74"/>
<gene>
    <name evidence="2" type="ORF">CSOJ01_15158</name>
</gene>
<feature type="non-terminal residue" evidence="2">
    <location>
        <position position="1"/>
    </location>
</feature>
<sequence length="97" mass="11125">EAALEKALPAMVGTLKEGEFKCMSDMHDSHKQFEFPKDGTYTSFSSTCLYWRPNFEEIPNEMIKERQEKAEAVEEEEEFKDSTEGRKAGEPEEQAPS</sequence>
<dbReference type="EMBL" id="WIGN01000587">
    <property type="protein sequence ID" value="KAF6787853.1"/>
    <property type="molecule type" value="Genomic_DNA"/>
</dbReference>
<protein>
    <submittedName>
        <fullName evidence="2">Uncharacterized protein</fullName>
    </submittedName>
</protein>
<keyword evidence="3" id="KW-1185">Reference proteome</keyword>